<dbReference type="InterPro" id="IPR050564">
    <property type="entry name" value="F420-G6PD/mer"/>
</dbReference>
<dbReference type="InterPro" id="IPR036661">
    <property type="entry name" value="Luciferase-like_sf"/>
</dbReference>
<dbReference type="EMBL" id="JAPWIE010000006">
    <property type="protein sequence ID" value="MCZ4552381.1"/>
    <property type="molecule type" value="Genomic_DNA"/>
</dbReference>
<dbReference type="Gene3D" id="3.20.20.30">
    <property type="entry name" value="Luciferase-like domain"/>
    <property type="match status" value="1"/>
</dbReference>
<dbReference type="GO" id="GO:0016491">
    <property type="term" value="F:oxidoreductase activity"/>
    <property type="evidence" value="ECO:0007669"/>
    <property type="project" value="UniProtKB-KW"/>
</dbReference>
<evidence type="ECO:0000313" key="3">
    <source>
        <dbReference type="EMBL" id="MCZ4552381.1"/>
    </source>
</evidence>
<keyword evidence="4" id="KW-1185">Reference proteome</keyword>
<protein>
    <submittedName>
        <fullName evidence="3">TIGR03564 family F420-dependent LLM class oxidoreductase</fullName>
        <ecNumber evidence="3">1.-.-.-</ecNumber>
    </submittedName>
</protein>
<dbReference type="Proteomes" id="UP001067235">
    <property type="component" value="Unassembled WGS sequence"/>
</dbReference>
<dbReference type="InterPro" id="IPR011251">
    <property type="entry name" value="Luciferase-like_dom"/>
</dbReference>
<keyword evidence="1 3" id="KW-0560">Oxidoreductase</keyword>
<sequence length="305" mass="31501">MTLGVALSTPGDGNAVDGVVALAREALSAGLTSAWLGQRFDYDAITLAGIIGREIPELRVGTSAVPIFARHPSLVIGQAQTVQAATHGRFQLGLALGSALTERAFGVPFSRPVALLREFLTSARALVTTGTADHHGELLTVAPPFPAVVPGAGTDLPILVAAMGPKALAVSGELADGILPFLAGPATLERHIVPVVNAAAEAAGRRSVRIIAFVAAVVTDDVEAGRESARAAMGLYNTIPSYRRVIELEGAREAADLALVGSAAHVRAGVKRYFDAGATEVVLTQTDLLGIGVQRDTWNALGDLR</sequence>
<comment type="caution">
    <text evidence="3">The sequence shown here is derived from an EMBL/GenBank/DDBJ whole genome shotgun (WGS) entry which is preliminary data.</text>
</comment>
<dbReference type="PANTHER" id="PTHR43244:SF1">
    <property type="entry name" value="5,10-METHYLENETETRAHYDROMETHANOPTERIN REDUCTASE"/>
    <property type="match status" value="1"/>
</dbReference>
<dbReference type="PANTHER" id="PTHR43244">
    <property type="match status" value="1"/>
</dbReference>
<dbReference type="SUPFAM" id="SSF51679">
    <property type="entry name" value="Bacterial luciferase-like"/>
    <property type="match status" value="1"/>
</dbReference>
<feature type="domain" description="Luciferase-like" evidence="2">
    <location>
        <begin position="11"/>
        <end position="279"/>
    </location>
</feature>
<organism evidence="3 4">
    <name type="scientific">Gordonia rubripertincta</name>
    <name type="common">Rhodococcus corallinus</name>
    <dbReference type="NCBI Taxonomy" id="36822"/>
    <lineage>
        <taxon>Bacteria</taxon>
        <taxon>Bacillati</taxon>
        <taxon>Actinomycetota</taxon>
        <taxon>Actinomycetes</taxon>
        <taxon>Mycobacteriales</taxon>
        <taxon>Gordoniaceae</taxon>
        <taxon>Gordonia</taxon>
    </lineage>
</organism>
<dbReference type="Pfam" id="PF00296">
    <property type="entry name" value="Bac_luciferase"/>
    <property type="match status" value="1"/>
</dbReference>
<name>A0ABT4MZG1_GORRU</name>
<dbReference type="CDD" id="cd01097">
    <property type="entry name" value="Tetrahydromethanopterin_reductase"/>
    <property type="match status" value="1"/>
</dbReference>
<accession>A0ABT4MZG1</accession>
<dbReference type="InterPro" id="IPR019910">
    <property type="entry name" value="Lucif-like_OxRdtase_MSMEG_4879"/>
</dbReference>
<dbReference type="RefSeq" id="WP_301573137.1">
    <property type="nucleotide sequence ID" value="NZ_JAPWIE010000006.1"/>
</dbReference>
<dbReference type="NCBIfam" id="TIGR03564">
    <property type="entry name" value="F420_MSMEG_4879"/>
    <property type="match status" value="1"/>
</dbReference>
<dbReference type="EC" id="1.-.-.-" evidence="3"/>
<evidence type="ECO:0000256" key="1">
    <source>
        <dbReference type="ARBA" id="ARBA00023002"/>
    </source>
</evidence>
<evidence type="ECO:0000313" key="4">
    <source>
        <dbReference type="Proteomes" id="UP001067235"/>
    </source>
</evidence>
<evidence type="ECO:0000259" key="2">
    <source>
        <dbReference type="Pfam" id="PF00296"/>
    </source>
</evidence>
<reference evidence="3" key="1">
    <citation type="submission" date="2022-12" db="EMBL/GenBank/DDBJ databases">
        <authorList>
            <person name="Krivoruchko A.V."/>
            <person name="Elkin A."/>
        </authorList>
    </citation>
    <scope>NUCLEOTIDE SEQUENCE</scope>
    <source>
        <strain evidence="3">IEGM 1388</strain>
    </source>
</reference>
<gene>
    <name evidence="3" type="ORF">O4213_20485</name>
</gene>
<proteinExistence type="predicted"/>